<gene>
    <name evidence="3" type="primary">LOC106160295</name>
</gene>
<dbReference type="PANTHER" id="PTHR32026">
    <property type="entry name" value="METHYLTRANSFERASE-LIKE PROTEIN 24"/>
    <property type="match status" value="1"/>
</dbReference>
<sequence>MPAYVSNISNKSGSNYDAMERDFTRYLLKTQFDCRHRVRAGRSEFEDGGWEVCLDLPFNMVRGKCLVYSFGINNEWSFDDYMDKTLGCTVHAFDPSMAEKTDFSRSRNIRFHPIGIGGKNSLVLKKGQKAKWPLATLGTILKLYGHENKTLDYLKIDVEGAEWDSLPTMYREGVLARVKQLGIEVHWLPKEKDLKTVLELHKLGFRIYYGRRNYYSRKKSDVTGRTINDCIEVHFVNINFID</sequence>
<dbReference type="Pfam" id="PF13383">
    <property type="entry name" value="Methyltransf_22"/>
    <property type="match status" value="1"/>
</dbReference>
<reference evidence="3" key="1">
    <citation type="submission" date="2025-08" db="UniProtKB">
        <authorList>
            <consortium name="RefSeq"/>
        </authorList>
    </citation>
    <scope>IDENTIFICATION</scope>
    <source>
        <tissue evidence="3">Gonads</tissue>
    </source>
</reference>
<name>A0A1S3I390_LINAN</name>
<dbReference type="InterPro" id="IPR025714">
    <property type="entry name" value="Methyltranfer_dom"/>
</dbReference>
<dbReference type="KEGG" id="lak:106160295"/>
<protein>
    <submittedName>
        <fullName evidence="3">Methyltransferase-like protein 24</fullName>
    </submittedName>
</protein>
<evidence type="ECO:0000313" key="3">
    <source>
        <dbReference type="RefSeq" id="XP_013392301.1"/>
    </source>
</evidence>
<accession>A0A1S3I390</accession>
<dbReference type="OrthoDB" id="10006218at2759"/>
<dbReference type="AlphaFoldDB" id="A0A1S3I390"/>
<proteinExistence type="predicted"/>
<evidence type="ECO:0000313" key="2">
    <source>
        <dbReference type="Proteomes" id="UP000085678"/>
    </source>
</evidence>
<dbReference type="Proteomes" id="UP000085678">
    <property type="component" value="Unplaced"/>
</dbReference>
<dbReference type="SUPFAM" id="SSF53335">
    <property type="entry name" value="S-adenosyl-L-methionine-dependent methyltransferases"/>
    <property type="match status" value="1"/>
</dbReference>
<dbReference type="GeneID" id="106160295"/>
<dbReference type="InterPro" id="IPR026913">
    <property type="entry name" value="METTL24"/>
</dbReference>
<evidence type="ECO:0000259" key="1">
    <source>
        <dbReference type="Pfam" id="PF13383"/>
    </source>
</evidence>
<dbReference type="InterPro" id="IPR029063">
    <property type="entry name" value="SAM-dependent_MTases_sf"/>
</dbReference>
<keyword evidence="2" id="KW-1185">Reference proteome</keyword>
<dbReference type="InParanoid" id="A0A1S3I390"/>
<dbReference type="PANTHER" id="PTHR32026:SF10">
    <property type="entry name" value="METHYLTRANSFERASE-LIKE PROTEIN 24-RELATED"/>
    <property type="match status" value="1"/>
</dbReference>
<organism evidence="2 3">
    <name type="scientific">Lingula anatina</name>
    <name type="common">Brachiopod</name>
    <name type="synonym">Lingula unguis</name>
    <dbReference type="NCBI Taxonomy" id="7574"/>
    <lineage>
        <taxon>Eukaryota</taxon>
        <taxon>Metazoa</taxon>
        <taxon>Spiralia</taxon>
        <taxon>Lophotrochozoa</taxon>
        <taxon>Brachiopoda</taxon>
        <taxon>Linguliformea</taxon>
        <taxon>Lingulata</taxon>
        <taxon>Lingulida</taxon>
        <taxon>Linguloidea</taxon>
        <taxon>Lingulidae</taxon>
        <taxon>Lingula</taxon>
    </lineage>
</organism>
<dbReference type="RefSeq" id="XP_013392301.1">
    <property type="nucleotide sequence ID" value="XM_013536847.1"/>
</dbReference>
<feature type="domain" description="Methyltransferase" evidence="1">
    <location>
        <begin position="25"/>
        <end position="236"/>
    </location>
</feature>